<accession>I1DV52</accession>
<dbReference type="GO" id="GO:0006777">
    <property type="term" value="P:Mo-molybdopterin cofactor biosynthetic process"/>
    <property type="evidence" value="ECO:0007669"/>
    <property type="project" value="UniProtKB-UniRule"/>
</dbReference>
<evidence type="ECO:0000313" key="4">
    <source>
        <dbReference type="EMBL" id="GAB57930.1"/>
    </source>
</evidence>
<comment type="similarity">
    <text evidence="2">Belongs to the MoaB/Mog family.</text>
</comment>
<evidence type="ECO:0000259" key="3">
    <source>
        <dbReference type="SMART" id="SM00852"/>
    </source>
</evidence>
<evidence type="ECO:0000313" key="5">
    <source>
        <dbReference type="Proteomes" id="UP000004374"/>
    </source>
</evidence>
<dbReference type="InterPro" id="IPR012245">
    <property type="entry name" value="MoaB"/>
</dbReference>
<reference evidence="4 5" key="1">
    <citation type="journal article" date="2012" name="J. Bacteriol.">
        <title>Genome Sequence of the Protease-Producing Bacterium Rheinheimera nanhaiensis E407-8T, Isolated from Deep-Sea Sediment of the South China Sea.</title>
        <authorList>
            <person name="Zhang X.-Y."/>
            <person name="Zhang Y.-J."/>
            <person name="Qin Q.-L."/>
            <person name="Xie B.-B."/>
            <person name="Chen X.-L."/>
            <person name="Zhou B.-C."/>
            <person name="Zhang Y.-Z."/>
        </authorList>
    </citation>
    <scope>NUCLEOTIDE SEQUENCE [LARGE SCALE GENOMIC DNA]</scope>
    <source>
        <strain evidence="4 5">E407-8</strain>
    </source>
</reference>
<keyword evidence="5" id="KW-1185">Reference proteome</keyword>
<dbReference type="Gene3D" id="3.40.980.10">
    <property type="entry name" value="MoaB/Mog-like domain"/>
    <property type="match status" value="1"/>
</dbReference>
<dbReference type="OrthoDB" id="9784492at2"/>
<dbReference type="SUPFAM" id="SSF53218">
    <property type="entry name" value="Molybdenum cofactor biosynthesis proteins"/>
    <property type="match status" value="1"/>
</dbReference>
<dbReference type="SMART" id="SM00852">
    <property type="entry name" value="MoCF_biosynth"/>
    <property type="match status" value="1"/>
</dbReference>
<dbReference type="PIRSF" id="PIRSF006443">
    <property type="entry name" value="MoaB"/>
    <property type="match status" value="1"/>
</dbReference>
<dbReference type="PANTHER" id="PTHR43232">
    <property type="entry name" value="MOLYBDENUM COFACTOR BIOSYNTHESIS PROTEIN B"/>
    <property type="match status" value="1"/>
</dbReference>
<dbReference type="InterPro" id="IPR001453">
    <property type="entry name" value="MoaB/Mog_dom"/>
</dbReference>
<feature type="domain" description="MoaB/Mog" evidence="3">
    <location>
        <begin position="15"/>
        <end position="159"/>
    </location>
</feature>
<organism evidence="4 5">
    <name type="scientific">Rheinheimera nanhaiensis E407-8</name>
    <dbReference type="NCBI Taxonomy" id="562729"/>
    <lineage>
        <taxon>Bacteria</taxon>
        <taxon>Pseudomonadati</taxon>
        <taxon>Pseudomonadota</taxon>
        <taxon>Gammaproteobacteria</taxon>
        <taxon>Chromatiales</taxon>
        <taxon>Chromatiaceae</taxon>
        <taxon>Rheinheimera</taxon>
    </lineage>
</organism>
<gene>
    <name evidence="4" type="primary">moaB</name>
    <name evidence="4" type="ORF">RNAN_0901</name>
</gene>
<comment type="caution">
    <text evidence="4">The sequence shown here is derived from an EMBL/GenBank/DDBJ whole genome shotgun (WGS) entry which is preliminary data.</text>
</comment>
<dbReference type="Proteomes" id="UP000004374">
    <property type="component" value="Unassembled WGS sequence"/>
</dbReference>
<proteinExistence type="inferred from homology"/>
<name>I1DV52_9GAMM</name>
<dbReference type="STRING" id="562729.RNAN_0901"/>
<dbReference type="EMBL" id="BAFK01000004">
    <property type="protein sequence ID" value="GAB57930.1"/>
    <property type="molecule type" value="Genomic_DNA"/>
</dbReference>
<dbReference type="InterPro" id="IPR036425">
    <property type="entry name" value="MoaB/Mog-like_dom_sf"/>
</dbReference>
<dbReference type="GO" id="GO:0005829">
    <property type="term" value="C:cytosol"/>
    <property type="evidence" value="ECO:0007669"/>
    <property type="project" value="TreeGrafter"/>
</dbReference>
<comment type="pathway">
    <text evidence="2">Cofactor biosynthesis; molybdopterin biosynthesis.</text>
</comment>
<sequence length="187" mass="19762">MPKPDLSRFYPLNIAVLTVSDSRNTNNDSSGDLLCQLLQSADHQLVARSLLPNNKYQLRAALSQWIASDNIQVVLINGGTGFHHTNCTVEALTPLLDTPVPGFGELFRQLSFNQLGSAAMQSGALAGLANGTLLFAMPGSGGACTLAMQQLILPQLDSKTGPCNFVAHVKGNFVAHVKNSPSQSCGA</sequence>
<dbReference type="UniPathway" id="UPA00344"/>
<evidence type="ECO:0000256" key="1">
    <source>
        <dbReference type="ARBA" id="ARBA00015262"/>
    </source>
</evidence>
<evidence type="ECO:0000256" key="2">
    <source>
        <dbReference type="PIRNR" id="PIRNR006443"/>
    </source>
</evidence>
<dbReference type="CDD" id="cd00886">
    <property type="entry name" value="MogA_MoaB"/>
    <property type="match status" value="1"/>
</dbReference>
<dbReference type="PANTHER" id="PTHR43232:SF2">
    <property type="entry name" value="MOLYBDENUM COFACTOR BIOSYNTHESIS PROTEIN B"/>
    <property type="match status" value="1"/>
</dbReference>
<comment type="function">
    <text evidence="2">May be involved in the biosynthesis of molybdopterin.</text>
</comment>
<dbReference type="NCBIfam" id="TIGR00177">
    <property type="entry name" value="molyb_syn"/>
    <property type="match status" value="1"/>
</dbReference>
<protein>
    <recommendedName>
        <fullName evidence="1 2">Molybdenum cofactor biosynthesis protein B</fullName>
    </recommendedName>
</protein>
<dbReference type="Pfam" id="PF00994">
    <property type="entry name" value="MoCF_biosynth"/>
    <property type="match status" value="1"/>
</dbReference>
<dbReference type="AlphaFoldDB" id="I1DV52"/>
<dbReference type="RefSeq" id="WP_008219162.1">
    <property type="nucleotide sequence ID" value="NZ_BAFK01000004.1"/>
</dbReference>
<keyword evidence="2" id="KW-0501">Molybdenum cofactor biosynthesis</keyword>